<dbReference type="Pfam" id="PF00749">
    <property type="entry name" value="tRNA-synt_1c"/>
    <property type="match status" value="2"/>
</dbReference>
<dbReference type="PANTHER" id="PTHR43097:SF5">
    <property type="entry name" value="GLUTAMATE--TRNA LIGASE"/>
    <property type="match status" value="1"/>
</dbReference>
<feature type="domain" description="Glutamyl/glutaminyl-tRNA synthetase class Ib catalytic" evidence="11">
    <location>
        <begin position="71"/>
        <end position="296"/>
    </location>
</feature>
<comment type="similarity">
    <text evidence="1 8 9">Belongs to the class-I aminoacyl-tRNA synthetase family.</text>
</comment>
<evidence type="ECO:0000313" key="15">
    <source>
        <dbReference type="Proteomes" id="UP000479692"/>
    </source>
</evidence>
<dbReference type="GO" id="GO:0006425">
    <property type="term" value="P:glutaminyl-tRNA aminoacylation"/>
    <property type="evidence" value="ECO:0007669"/>
    <property type="project" value="TreeGrafter"/>
</dbReference>
<dbReference type="Gene3D" id="2.40.240.10">
    <property type="entry name" value="Ribosomal Protein L25, Chain P"/>
    <property type="match status" value="2"/>
</dbReference>
<dbReference type="EMBL" id="WOXT01000001">
    <property type="protein sequence ID" value="MUV13876.1"/>
    <property type="molecule type" value="Genomic_DNA"/>
</dbReference>
<keyword evidence="2 8" id="KW-0963">Cytoplasm</keyword>
<evidence type="ECO:0000256" key="3">
    <source>
        <dbReference type="ARBA" id="ARBA00022598"/>
    </source>
</evidence>
<evidence type="ECO:0000256" key="4">
    <source>
        <dbReference type="ARBA" id="ARBA00022741"/>
    </source>
</evidence>
<dbReference type="PANTHER" id="PTHR43097">
    <property type="entry name" value="GLUTAMINE-TRNA LIGASE"/>
    <property type="match status" value="1"/>
</dbReference>
<evidence type="ECO:0000256" key="9">
    <source>
        <dbReference type="RuleBase" id="RU363037"/>
    </source>
</evidence>
<dbReference type="NCBIfam" id="NF011291">
    <property type="entry name" value="PRK14703.1"/>
    <property type="match status" value="1"/>
</dbReference>
<dbReference type="SUPFAM" id="SSF52374">
    <property type="entry name" value="Nucleotidylyl transferase"/>
    <property type="match status" value="1"/>
</dbReference>
<dbReference type="GO" id="GO:0006424">
    <property type="term" value="P:glutamyl-tRNA aminoacylation"/>
    <property type="evidence" value="ECO:0007669"/>
    <property type="project" value="UniProtKB-UniRule"/>
</dbReference>
<evidence type="ECO:0000313" key="14">
    <source>
        <dbReference type="EMBL" id="MUV13876.1"/>
    </source>
</evidence>
<proteinExistence type="inferred from homology"/>
<dbReference type="AlphaFoldDB" id="A0A7C9HLW8"/>
<feature type="binding site" evidence="8">
    <location>
        <position position="273"/>
    </location>
    <ligand>
        <name>ATP</name>
        <dbReference type="ChEBI" id="CHEBI:30616"/>
    </ligand>
</feature>
<dbReference type="InterPro" id="IPR001412">
    <property type="entry name" value="aa-tRNA-synth_I_CS"/>
</dbReference>
<evidence type="ECO:0000259" key="12">
    <source>
        <dbReference type="Pfam" id="PF03950"/>
    </source>
</evidence>
<dbReference type="GO" id="GO:0004819">
    <property type="term" value="F:glutamine-tRNA ligase activity"/>
    <property type="evidence" value="ECO:0007669"/>
    <property type="project" value="UniProtKB-UniRule"/>
</dbReference>
<dbReference type="InterPro" id="IPR020059">
    <property type="entry name" value="Glu/Gln-tRNA-synth_Ib_codon-bd"/>
</dbReference>
<dbReference type="InterPro" id="IPR000924">
    <property type="entry name" value="Glu/Gln-tRNA-synth"/>
</dbReference>
<dbReference type="Gene3D" id="3.40.50.620">
    <property type="entry name" value="HUPs"/>
    <property type="match status" value="1"/>
</dbReference>
<name>A0A7C9HLW8_9GAMM</name>
<feature type="binding site" evidence="8">
    <location>
        <begin position="78"/>
        <end position="80"/>
    </location>
    <ligand>
        <name>ATP</name>
        <dbReference type="ChEBI" id="CHEBI:30616"/>
    </ligand>
</feature>
<organism evidence="14 15">
    <name type="scientific">Noviluteimonas gilva</name>
    <dbReference type="NCBI Taxonomy" id="2682097"/>
    <lineage>
        <taxon>Bacteria</taxon>
        <taxon>Pseudomonadati</taxon>
        <taxon>Pseudomonadota</taxon>
        <taxon>Gammaproteobacteria</taxon>
        <taxon>Lysobacterales</taxon>
        <taxon>Lysobacteraceae</taxon>
        <taxon>Noviluteimonas</taxon>
    </lineage>
</organism>
<evidence type="ECO:0000259" key="13">
    <source>
        <dbReference type="Pfam" id="PF20974"/>
    </source>
</evidence>
<dbReference type="FunFam" id="3.90.800.10:FF:000001">
    <property type="entry name" value="Glutamine--tRNA ligase"/>
    <property type="match status" value="1"/>
</dbReference>
<dbReference type="PROSITE" id="PS00178">
    <property type="entry name" value="AA_TRNA_LIGASE_I"/>
    <property type="match status" value="1"/>
</dbReference>
<evidence type="ECO:0000256" key="2">
    <source>
        <dbReference type="ARBA" id="ARBA00022490"/>
    </source>
</evidence>
<dbReference type="InterPro" id="IPR050132">
    <property type="entry name" value="Gln/Glu-tRNA_Ligase"/>
</dbReference>
<keyword evidence="4 8" id="KW-0547">Nucleotide-binding</keyword>
<dbReference type="FunFam" id="1.10.1160.10:FF:000001">
    <property type="entry name" value="Glutamine--tRNA ligase"/>
    <property type="match status" value="1"/>
</dbReference>
<feature type="region of interest" description="Disordered" evidence="10">
    <location>
        <begin position="1"/>
        <end position="50"/>
    </location>
</feature>
<dbReference type="Pfam" id="PF20974">
    <property type="entry name" value="tRNA-synt_1c_C2"/>
    <property type="match status" value="1"/>
</dbReference>
<dbReference type="FunFam" id="3.40.50.620:FF:000037">
    <property type="entry name" value="Glutamine--tRNA ligase cytoplasmic"/>
    <property type="match status" value="1"/>
</dbReference>
<feature type="short sequence motif" description="'HIGH' region" evidence="8">
    <location>
        <begin position="77"/>
        <end position="87"/>
    </location>
</feature>
<comment type="subcellular location">
    <subcellularLocation>
        <location evidence="8">Cytoplasm</location>
    </subcellularLocation>
</comment>
<sequence length="617" mass="69832">MPSNVNQCPDRPSAKLANHHITPGSPGRPPEPNVSTAPAPPAAEGADAPRPTDFIRQIVREDLSSGRHGSIKTRFPPEPNGFLHIGHARAIWTDFGIAAEFGGWCNLRLDDTNPVKEDPVYVEAIKDDVRWLGYDWHDLRHASDYFEVLYLAAEKLIAQGDAFVCDLTAEQVREYRGSLTEPGRNSPYRDRSIEENLDLFRRMRAGEFPDGARTLRAKIDMAAGNINLRDPALYRIKHAEHHQTGNDWPIYPMYDYAHSLSDAVEGITHSLCTLEFEDHRPLYDWCVDKVDLAHHPELVAPLTGKGLPFEASKPRQIEFSRLNINYTVMSKRKLMALVQDGLVESWDDPRMPSLQGIRRRGYTPSALKLFVSRLGLSKQNSMIDFSVLENTLREDLDAHAPRRMAVLAPLKFVLTNLPEGHTETLRFSNHPKDETQGERDIPFSRELWIEQDDFAEVPPKGWKRLVPGGDIRLRGAGIARVDEVIKDADGNVVELRGWLDPESRPGMVGADRKVKGTIHWVSAQHAVPAEVRLYDRLFNVPDPDDDTDGKTYRDHLNPDSRTIVRAYVEPAAALAAPEQHYQFERIGYFVADRRDHRSDAPVFNRSVTLRDTWTTKA</sequence>
<keyword evidence="7 8" id="KW-0030">Aminoacyl-tRNA synthetase</keyword>
<dbReference type="GO" id="GO:0005829">
    <property type="term" value="C:cytosol"/>
    <property type="evidence" value="ECO:0007669"/>
    <property type="project" value="TreeGrafter"/>
</dbReference>
<feature type="domain" description="Glutamyl/glutaminyl-tRNA synthetase class Ib anti-codon binding" evidence="12">
    <location>
        <begin position="400"/>
        <end position="497"/>
    </location>
</feature>
<keyword evidence="15" id="KW-1185">Reference proteome</keyword>
<feature type="binding site" evidence="8">
    <location>
        <begin position="321"/>
        <end position="322"/>
    </location>
    <ligand>
        <name>ATP</name>
        <dbReference type="ChEBI" id="CHEBI:30616"/>
    </ligand>
</feature>
<evidence type="ECO:0000256" key="5">
    <source>
        <dbReference type="ARBA" id="ARBA00022840"/>
    </source>
</evidence>
<dbReference type="PRINTS" id="PR00987">
    <property type="entry name" value="TRNASYNTHGLU"/>
</dbReference>
<dbReference type="InterPro" id="IPR049437">
    <property type="entry name" value="tRNA-synt_1c_C2"/>
</dbReference>
<dbReference type="InterPro" id="IPR020058">
    <property type="entry name" value="Glu/Gln-tRNA-synth_Ib_cat-dom"/>
</dbReference>
<evidence type="ECO:0000259" key="11">
    <source>
        <dbReference type="Pfam" id="PF00749"/>
    </source>
</evidence>
<feature type="domain" description="tRNA synthetases class I (E and Q) anti-codon binding" evidence="13">
    <location>
        <begin position="517"/>
        <end position="592"/>
    </location>
</feature>
<dbReference type="InterPro" id="IPR020056">
    <property type="entry name" value="Rbsml_bL25/Gln-tRNA_synth_N"/>
</dbReference>
<evidence type="ECO:0000256" key="8">
    <source>
        <dbReference type="HAMAP-Rule" id="MF_00126"/>
    </source>
</evidence>
<dbReference type="InterPro" id="IPR022861">
    <property type="entry name" value="Gln_tRNA_ligase_bac"/>
</dbReference>
<dbReference type="Proteomes" id="UP000479692">
    <property type="component" value="Unassembled WGS sequence"/>
</dbReference>
<feature type="binding site" evidence="8">
    <location>
        <position position="254"/>
    </location>
    <ligand>
        <name>L-glutamine</name>
        <dbReference type="ChEBI" id="CHEBI:58359"/>
    </ligand>
</feature>
<comment type="subunit">
    <text evidence="8">Monomer.</text>
</comment>
<evidence type="ECO:0000256" key="10">
    <source>
        <dbReference type="SAM" id="MobiDB-lite"/>
    </source>
</evidence>
<feature type="short sequence motif" description="'KMSKS' region" evidence="8">
    <location>
        <begin position="328"/>
        <end position="332"/>
    </location>
</feature>
<feature type="binding site" evidence="8">
    <location>
        <begin position="329"/>
        <end position="331"/>
    </location>
    <ligand>
        <name>ATP</name>
        <dbReference type="ChEBI" id="CHEBI:30616"/>
    </ligand>
</feature>
<dbReference type="GO" id="GO:0005524">
    <property type="term" value="F:ATP binding"/>
    <property type="evidence" value="ECO:0007669"/>
    <property type="project" value="UniProtKB-UniRule"/>
</dbReference>
<gene>
    <name evidence="8" type="primary">glnS</name>
    <name evidence="14" type="ORF">GN331_06585</name>
</gene>
<dbReference type="InterPro" id="IPR011035">
    <property type="entry name" value="Ribosomal_bL25/Gln-tRNA_synth"/>
</dbReference>
<evidence type="ECO:0000256" key="7">
    <source>
        <dbReference type="ARBA" id="ARBA00023146"/>
    </source>
</evidence>
<keyword evidence="5 8" id="KW-0067">ATP-binding</keyword>
<feature type="domain" description="Glutamyl/glutaminyl-tRNA synthetase class Ib catalytic" evidence="11">
    <location>
        <begin position="312"/>
        <end position="394"/>
    </location>
</feature>
<evidence type="ECO:0000256" key="6">
    <source>
        <dbReference type="ARBA" id="ARBA00022917"/>
    </source>
</evidence>
<evidence type="ECO:0000256" key="1">
    <source>
        <dbReference type="ARBA" id="ARBA00005594"/>
    </source>
</evidence>
<accession>A0A7C9HLW8</accession>
<dbReference type="SUPFAM" id="SSF50715">
    <property type="entry name" value="Ribosomal protein L25-like"/>
    <property type="match status" value="1"/>
</dbReference>
<dbReference type="FunFam" id="2.40.240.10:FF:000020">
    <property type="entry name" value="Glutamine--tRNA ligase"/>
    <property type="match status" value="1"/>
</dbReference>
<keyword evidence="3 8" id="KW-0436">Ligase</keyword>
<comment type="caution">
    <text evidence="14">The sequence shown here is derived from an EMBL/GenBank/DDBJ whole genome shotgun (WGS) entry which is preliminary data.</text>
</comment>
<dbReference type="EC" id="6.1.1.18" evidence="8"/>
<dbReference type="HAMAP" id="MF_00126">
    <property type="entry name" value="Gln_tRNA_synth"/>
    <property type="match status" value="1"/>
</dbReference>
<feature type="binding site" evidence="8">
    <location>
        <position position="110"/>
    </location>
    <ligand>
        <name>L-glutamine</name>
        <dbReference type="ChEBI" id="CHEBI:58359"/>
    </ligand>
</feature>
<comment type="catalytic activity">
    <reaction evidence="8">
        <text>tRNA(Gln) + L-glutamine + ATP = L-glutaminyl-tRNA(Gln) + AMP + diphosphate</text>
        <dbReference type="Rhea" id="RHEA:20121"/>
        <dbReference type="Rhea" id="RHEA-COMP:9662"/>
        <dbReference type="Rhea" id="RHEA-COMP:9681"/>
        <dbReference type="ChEBI" id="CHEBI:30616"/>
        <dbReference type="ChEBI" id="CHEBI:33019"/>
        <dbReference type="ChEBI" id="CHEBI:58359"/>
        <dbReference type="ChEBI" id="CHEBI:78442"/>
        <dbReference type="ChEBI" id="CHEBI:78521"/>
        <dbReference type="ChEBI" id="CHEBI:456215"/>
        <dbReference type="EC" id="6.1.1.18"/>
    </reaction>
</comment>
<reference evidence="14 15" key="1">
    <citation type="submission" date="2019-12" db="EMBL/GenBank/DDBJ databases">
        <authorList>
            <person name="Xu J."/>
        </authorList>
    </citation>
    <scope>NUCLEOTIDE SEQUENCE [LARGE SCALE GENOMIC DNA]</scope>
    <source>
        <strain evidence="14 15">HX-5-24</strain>
    </source>
</reference>
<protein>
    <recommendedName>
        <fullName evidence="8">Glutamine--tRNA ligase</fullName>
        <ecNumber evidence="8">6.1.1.18</ecNumber>
    </recommendedName>
    <alternativeName>
        <fullName evidence="8">Glutaminyl-tRNA synthetase</fullName>
        <shortName evidence="8">GlnRS</shortName>
    </alternativeName>
</protein>
<comment type="caution">
    <text evidence="8">Lacks conserved residue(s) required for the propagation of feature annotation.</text>
</comment>
<keyword evidence="6 8" id="KW-0648">Protein biosynthesis</keyword>
<dbReference type="InterPro" id="IPR014729">
    <property type="entry name" value="Rossmann-like_a/b/a_fold"/>
</dbReference>
<dbReference type="Pfam" id="PF03950">
    <property type="entry name" value="tRNA-synt_1c_C"/>
    <property type="match status" value="1"/>
</dbReference>